<gene>
    <name evidence="15" type="primary">LOC113426304</name>
</gene>
<feature type="transmembrane region" description="Helical" evidence="12">
    <location>
        <begin position="877"/>
        <end position="899"/>
    </location>
</feature>
<dbReference type="PRINTS" id="PR00248">
    <property type="entry name" value="GPCRMGR"/>
</dbReference>
<dbReference type="PROSITE" id="PS50259">
    <property type="entry name" value="G_PROTEIN_RECEP_F3_4"/>
    <property type="match status" value="1"/>
</dbReference>
<dbReference type="PANTHER" id="PTHR24061">
    <property type="entry name" value="CALCIUM-SENSING RECEPTOR-RELATED"/>
    <property type="match status" value="1"/>
</dbReference>
<evidence type="ECO:0000256" key="3">
    <source>
        <dbReference type="ARBA" id="ARBA00022475"/>
    </source>
</evidence>
<dbReference type="GO" id="GO:0004930">
    <property type="term" value="F:G protein-coupled receptor activity"/>
    <property type="evidence" value="ECO:0007669"/>
    <property type="project" value="UniProtKB-KW"/>
</dbReference>
<dbReference type="GO" id="GO:0005886">
    <property type="term" value="C:plasma membrane"/>
    <property type="evidence" value="ECO:0007669"/>
    <property type="project" value="UniProtKB-SubCell"/>
</dbReference>
<comment type="similarity">
    <text evidence="2">Belongs to the G-protein coupled receptor 3 family.</text>
</comment>
<keyword evidence="9" id="KW-0675">Receptor</keyword>
<comment type="subcellular location">
    <subcellularLocation>
        <location evidence="1">Cell membrane</location>
        <topology evidence="1">Multi-pass membrane protein</topology>
    </subcellularLocation>
</comment>
<evidence type="ECO:0000256" key="1">
    <source>
        <dbReference type="ARBA" id="ARBA00004651"/>
    </source>
</evidence>
<dbReference type="PANTHER" id="PTHR24061:SF599">
    <property type="entry name" value="G-PROTEIN COUPLED RECEPTORS FAMILY 3 PROFILE DOMAIN-CONTAINING PROTEIN"/>
    <property type="match status" value="1"/>
</dbReference>
<reference evidence="15" key="1">
    <citation type="submission" date="2025-08" db="UniProtKB">
        <authorList>
            <consortium name="RefSeq"/>
        </authorList>
    </citation>
    <scope>IDENTIFICATION</scope>
</reference>
<evidence type="ECO:0000256" key="5">
    <source>
        <dbReference type="ARBA" id="ARBA00022729"/>
    </source>
</evidence>
<dbReference type="Proteomes" id="UP000504612">
    <property type="component" value="Unplaced"/>
</dbReference>
<feature type="transmembrane region" description="Helical" evidence="12">
    <location>
        <begin position="851"/>
        <end position="871"/>
    </location>
</feature>
<evidence type="ECO:0000256" key="12">
    <source>
        <dbReference type="SAM" id="Phobius"/>
    </source>
</evidence>
<evidence type="ECO:0000256" key="6">
    <source>
        <dbReference type="ARBA" id="ARBA00022989"/>
    </source>
</evidence>
<dbReference type="Pfam" id="PF07562">
    <property type="entry name" value="NCD3G"/>
    <property type="match status" value="1"/>
</dbReference>
<proteinExistence type="inferred from homology"/>
<dbReference type="CDD" id="cd15283">
    <property type="entry name" value="7tmC_V2R_pheromone"/>
    <property type="match status" value="1"/>
</dbReference>
<keyword evidence="14" id="KW-1185">Reference proteome</keyword>
<evidence type="ECO:0000313" key="15">
    <source>
        <dbReference type="RefSeq" id="XP_026544453.1"/>
    </source>
</evidence>
<organism evidence="14 15">
    <name type="scientific">Notechis scutatus</name>
    <name type="common">mainland tiger snake</name>
    <dbReference type="NCBI Taxonomy" id="8663"/>
    <lineage>
        <taxon>Eukaryota</taxon>
        <taxon>Metazoa</taxon>
        <taxon>Chordata</taxon>
        <taxon>Craniata</taxon>
        <taxon>Vertebrata</taxon>
        <taxon>Euteleostomi</taxon>
        <taxon>Lepidosauria</taxon>
        <taxon>Squamata</taxon>
        <taxon>Bifurcata</taxon>
        <taxon>Unidentata</taxon>
        <taxon>Episquamata</taxon>
        <taxon>Toxicofera</taxon>
        <taxon>Serpentes</taxon>
        <taxon>Colubroidea</taxon>
        <taxon>Elapidae</taxon>
        <taxon>Hydrophiinae</taxon>
        <taxon>Notechis</taxon>
    </lineage>
</organism>
<keyword evidence="4 12" id="KW-0812">Transmembrane</keyword>
<evidence type="ECO:0000256" key="7">
    <source>
        <dbReference type="ARBA" id="ARBA00023040"/>
    </source>
</evidence>
<sequence>MHHTHHSLNRCTGFAAKSLTQRKQLLREYQYCYKYCECKHPSKYCTTKVQCNLCNSDQHLTALHPDSESPLQISHNPLSDKEPQCNTEAYRAPWQTAKLQPKLRLSVNCTAQCADAPCPHLYLPILAKVYPEGFPEDAMKIMDTVRFSYILSFLFTIHEINQNPRLLPNITLSYNIYENYFNERITHEAMIDLLSMGQQTVPNYRCGRQKSVLAVLEETDSELFHYVAAMLGTYKIPQINYGIISHTSEHKYHFPFSYRLGPRQEPPHLVIVKLLLHFQWTWICLLAPDNENGEKFRKTFVPAALKKGVCVAFTESIPVLNFEKEKDLLLYLRKSNVNAIVSQLDLKTVTTLGLIIRIMDRREKLVIGKVWIVTALSDLSVRLLYRIVDLRHKNAFLSFIIKTKTGTSYNPAASDLFAFEIIAQSTFQCSYSSSELSRKVWKRCTVKETWEIPSADIIAKIMSQDAYSIPTAIQAVSWVLNAAHTSQLGQKRRQLGPQMIQPWQLHPFLKNFQLSNFSVDGGYLDKDGTPAAGFDIIQWAVFPNKSNSGVKVGSTESEASSKVKVSIDQNAIIWPISFNKTSPLSRCTESCHPGYTKLIREGAPICCYDCSQCIEGTISMQEDAAHCKKCPDDQHSNKKQDHCVPKVITFLSYEETLGLLLSLFATTLSIITAFILGIFIKYRETPIVKANNRDLTYILLIVLLLSFLTSLLFIGRPKKVTCLLRQITFSIVFSIAVSSLLAKTVMVVVAFVATKPGSRMRKWLGKTLANTIIFSCSGVQVCICLLWLGISPPFPDSDLYSQPGQILLQCNEGSVIMFYIALGYMGFLAAICFLVAFLARKLPATFNEAKMITFSMLVFCSVWISFVPTYLSTKGKYMVAVQIFSILASSLGLLGCIFIPKCYIIILRPDMNVKEHLMMKN</sequence>
<dbReference type="Gene3D" id="2.10.50.30">
    <property type="entry name" value="GPCR, family 3, nine cysteines domain"/>
    <property type="match status" value="1"/>
</dbReference>
<keyword evidence="5" id="KW-0732">Signal</keyword>
<dbReference type="Pfam" id="PF01094">
    <property type="entry name" value="ANF_receptor"/>
    <property type="match status" value="1"/>
</dbReference>
<dbReference type="InterPro" id="IPR001828">
    <property type="entry name" value="ANF_lig-bd_rcpt"/>
</dbReference>
<dbReference type="PROSITE" id="PS00981">
    <property type="entry name" value="G_PROTEIN_RECEP_F3_3"/>
    <property type="match status" value="1"/>
</dbReference>
<evidence type="ECO:0000313" key="14">
    <source>
        <dbReference type="Proteomes" id="UP000504612"/>
    </source>
</evidence>
<evidence type="ECO:0000256" key="11">
    <source>
        <dbReference type="ARBA" id="ARBA00023224"/>
    </source>
</evidence>
<dbReference type="SUPFAM" id="SSF53822">
    <property type="entry name" value="Periplasmic binding protein-like I"/>
    <property type="match status" value="1"/>
</dbReference>
<evidence type="ECO:0000256" key="9">
    <source>
        <dbReference type="ARBA" id="ARBA00023170"/>
    </source>
</evidence>
<keyword evidence="8 12" id="KW-0472">Membrane</keyword>
<dbReference type="InterPro" id="IPR017978">
    <property type="entry name" value="GPCR_3_C"/>
</dbReference>
<keyword evidence="6 12" id="KW-1133">Transmembrane helix</keyword>
<keyword evidence="7" id="KW-0297">G-protein coupled receptor</keyword>
<feature type="transmembrane region" description="Helical" evidence="12">
    <location>
        <begin position="816"/>
        <end position="839"/>
    </location>
</feature>
<dbReference type="InterPro" id="IPR000337">
    <property type="entry name" value="GPCR_3"/>
</dbReference>
<dbReference type="PRINTS" id="PR01535">
    <property type="entry name" value="VOMERONASL2R"/>
</dbReference>
<dbReference type="RefSeq" id="XP_026544453.1">
    <property type="nucleotide sequence ID" value="XM_026688668.1"/>
</dbReference>
<feature type="transmembrane region" description="Helical" evidence="12">
    <location>
        <begin position="727"/>
        <end position="752"/>
    </location>
</feature>
<dbReference type="AlphaFoldDB" id="A0A6J1VV19"/>
<dbReference type="Pfam" id="PF00003">
    <property type="entry name" value="7tm_3"/>
    <property type="match status" value="1"/>
</dbReference>
<keyword evidence="3" id="KW-1003">Cell membrane</keyword>
<dbReference type="Gene3D" id="3.40.50.2300">
    <property type="match status" value="2"/>
</dbReference>
<accession>A0A6J1VV19</accession>
<feature type="transmembrane region" description="Helical" evidence="12">
    <location>
        <begin position="772"/>
        <end position="790"/>
    </location>
</feature>
<feature type="transmembrane region" description="Helical" evidence="12">
    <location>
        <begin position="657"/>
        <end position="682"/>
    </location>
</feature>
<dbReference type="InterPro" id="IPR038550">
    <property type="entry name" value="GPCR_3_9-Cys_sf"/>
</dbReference>
<dbReference type="FunFam" id="2.10.50.30:FF:000002">
    <property type="entry name" value="Vomeronasal 2 receptor, h1"/>
    <property type="match status" value="1"/>
</dbReference>
<dbReference type="KEGG" id="nss:113426304"/>
<evidence type="ECO:0000256" key="10">
    <source>
        <dbReference type="ARBA" id="ARBA00023180"/>
    </source>
</evidence>
<feature type="transmembrane region" description="Helical" evidence="12">
    <location>
        <begin position="694"/>
        <end position="715"/>
    </location>
</feature>
<dbReference type="InterPro" id="IPR017979">
    <property type="entry name" value="GPCR_3_CS"/>
</dbReference>
<keyword evidence="11" id="KW-0807">Transducer</keyword>
<feature type="domain" description="G-protein coupled receptors family 3 profile" evidence="13">
    <location>
        <begin position="657"/>
        <end position="921"/>
    </location>
</feature>
<evidence type="ECO:0000256" key="8">
    <source>
        <dbReference type="ARBA" id="ARBA00023136"/>
    </source>
</evidence>
<evidence type="ECO:0000259" key="13">
    <source>
        <dbReference type="PROSITE" id="PS50259"/>
    </source>
</evidence>
<evidence type="ECO:0000256" key="2">
    <source>
        <dbReference type="ARBA" id="ARBA00007242"/>
    </source>
</evidence>
<keyword evidence="10" id="KW-0325">Glycoprotein</keyword>
<name>A0A6J1VV19_9SAUR</name>
<evidence type="ECO:0000256" key="4">
    <source>
        <dbReference type="ARBA" id="ARBA00022692"/>
    </source>
</evidence>
<dbReference type="InterPro" id="IPR011500">
    <property type="entry name" value="GPCR_3_9-Cys_dom"/>
</dbReference>
<dbReference type="InterPro" id="IPR028082">
    <property type="entry name" value="Peripla_BP_I"/>
</dbReference>
<dbReference type="InterPro" id="IPR000068">
    <property type="entry name" value="GPCR_3_Ca_sens_rcpt-rel"/>
</dbReference>
<dbReference type="InterPro" id="IPR004073">
    <property type="entry name" value="GPCR_3_vmron_rcpt_2"/>
</dbReference>
<protein>
    <submittedName>
        <fullName evidence="15">Vomeronasal type-2 receptor 26-like</fullName>
    </submittedName>
</protein>
<dbReference type="GeneID" id="113426304"/>